<dbReference type="FunCoup" id="A5DUT7">
    <property type="interactions" value="730"/>
</dbReference>
<dbReference type="InterPro" id="IPR045242">
    <property type="entry name" value="Syntaxin"/>
</dbReference>
<evidence type="ECO:0000256" key="10">
    <source>
        <dbReference type="SAM" id="MobiDB-lite"/>
    </source>
</evidence>
<dbReference type="GO" id="GO:0000149">
    <property type="term" value="F:SNARE binding"/>
    <property type="evidence" value="ECO:0007669"/>
    <property type="project" value="TreeGrafter"/>
</dbReference>
<dbReference type="GO" id="GO:0000139">
    <property type="term" value="C:Golgi membrane"/>
    <property type="evidence" value="ECO:0007669"/>
    <property type="project" value="UniProtKB-SubCell"/>
</dbReference>
<keyword evidence="6 11" id="KW-1133">Transmembrane helix</keyword>
<dbReference type="eggNOG" id="KOG0809">
    <property type="taxonomic scope" value="Eukaryota"/>
</dbReference>
<keyword evidence="9 11" id="KW-0472">Membrane</keyword>
<dbReference type="OrthoDB" id="10251371at2759"/>
<feature type="compositionally biased region" description="Polar residues" evidence="10">
    <location>
        <begin position="85"/>
        <end position="94"/>
    </location>
</feature>
<evidence type="ECO:0000313" key="14">
    <source>
        <dbReference type="Proteomes" id="UP000001996"/>
    </source>
</evidence>
<dbReference type="InterPro" id="IPR006012">
    <property type="entry name" value="Syntaxin/epimorphin_CS"/>
</dbReference>
<keyword evidence="14" id="KW-1185">Reference proteome</keyword>
<keyword evidence="8" id="KW-0175">Coiled coil</keyword>
<evidence type="ECO:0000256" key="3">
    <source>
        <dbReference type="ARBA" id="ARBA00022448"/>
    </source>
</evidence>
<dbReference type="GO" id="GO:0031201">
    <property type="term" value="C:SNARE complex"/>
    <property type="evidence" value="ECO:0007669"/>
    <property type="project" value="TreeGrafter"/>
</dbReference>
<evidence type="ECO:0000256" key="6">
    <source>
        <dbReference type="ARBA" id="ARBA00022989"/>
    </source>
</evidence>
<dbReference type="EMBL" id="CH981524">
    <property type="protein sequence ID" value="EDK42945.1"/>
    <property type="molecule type" value="Genomic_DNA"/>
</dbReference>
<evidence type="ECO:0000256" key="1">
    <source>
        <dbReference type="ARBA" id="ARBA00004409"/>
    </source>
</evidence>
<keyword evidence="3" id="KW-0813">Transport</keyword>
<evidence type="ECO:0000256" key="2">
    <source>
        <dbReference type="ARBA" id="ARBA00009063"/>
    </source>
</evidence>
<keyword evidence="4 11" id="KW-0812">Transmembrane</keyword>
<feature type="transmembrane region" description="Helical" evidence="11">
    <location>
        <begin position="369"/>
        <end position="386"/>
    </location>
</feature>
<dbReference type="PROSITE" id="PS50192">
    <property type="entry name" value="T_SNARE"/>
    <property type="match status" value="1"/>
</dbReference>
<dbReference type="InterPro" id="IPR000727">
    <property type="entry name" value="T_SNARE_dom"/>
</dbReference>
<evidence type="ECO:0000259" key="12">
    <source>
        <dbReference type="PROSITE" id="PS50192"/>
    </source>
</evidence>
<reference evidence="13 14" key="1">
    <citation type="journal article" date="2009" name="Nature">
        <title>Evolution of pathogenicity and sexual reproduction in eight Candida genomes.</title>
        <authorList>
            <person name="Butler G."/>
            <person name="Rasmussen M.D."/>
            <person name="Lin M.F."/>
            <person name="Santos M.A."/>
            <person name="Sakthikumar S."/>
            <person name="Munro C.A."/>
            <person name="Rheinbay E."/>
            <person name="Grabherr M."/>
            <person name="Forche A."/>
            <person name="Reedy J.L."/>
            <person name="Agrafioti I."/>
            <person name="Arnaud M.B."/>
            <person name="Bates S."/>
            <person name="Brown A.J."/>
            <person name="Brunke S."/>
            <person name="Costanzo M.C."/>
            <person name="Fitzpatrick D.A."/>
            <person name="de Groot P.W."/>
            <person name="Harris D."/>
            <person name="Hoyer L.L."/>
            <person name="Hube B."/>
            <person name="Klis F.M."/>
            <person name="Kodira C."/>
            <person name="Lennard N."/>
            <person name="Logue M.E."/>
            <person name="Martin R."/>
            <person name="Neiman A.M."/>
            <person name="Nikolaou E."/>
            <person name="Quail M.A."/>
            <person name="Quinn J."/>
            <person name="Santos M.C."/>
            <person name="Schmitzberger F.F."/>
            <person name="Sherlock G."/>
            <person name="Shah P."/>
            <person name="Silverstein K.A."/>
            <person name="Skrzypek M.S."/>
            <person name="Soll D."/>
            <person name="Staggs R."/>
            <person name="Stansfield I."/>
            <person name="Stumpf M.P."/>
            <person name="Sudbery P.E."/>
            <person name="Srikantha T."/>
            <person name="Zeng Q."/>
            <person name="Berman J."/>
            <person name="Berriman M."/>
            <person name="Heitman J."/>
            <person name="Gow N.A."/>
            <person name="Lorenz M.C."/>
            <person name="Birren B.W."/>
            <person name="Kellis M."/>
            <person name="Cuomo C.A."/>
        </authorList>
    </citation>
    <scope>NUCLEOTIDE SEQUENCE [LARGE SCALE GENOMIC DNA]</scope>
    <source>
        <strain evidence="14">ATCC 11503 / BCRC 21390 / CBS 2605 / JCM 1781 / NBRC 1676 / NRRL YB-4239</strain>
    </source>
</reference>
<dbReference type="InParanoid" id="A5DUT7"/>
<name>A5DUT7_LODEL</name>
<dbReference type="STRING" id="379508.A5DUT7"/>
<comment type="similarity">
    <text evidence="2">Belongs to the syntaxin family.</text>
</comment>
<dbReference type="VEuPathDB" id="FungiDB:LELG_01123"/>
<dbReference type="HOGENOM" id="CLU_038177_0_1_1"/>
<sequence length="443" mass="51443">MYRDRTKLFLSYRRTITRDIPPQRTTPNPFSDLDPEDEDYDVLNSELENLIYSSRRRSHQGSNSDRNGKPGKLGKSNKSGKFGKTDNTGNASKSSQDDVEMRPMIPTQFDIAKDLDLYLTVITRQIRELQNLYKQLIIINKSDMKKQIETQIEESNYQILKNFEKCYIGIKKFEYLAKNHEKLRLNYSLQDLEIVQNMRRNYANKIQVLMMEFRSLQGNYMNFLRDDDDEFERLINEKRNEKMMRMRKSHDGENGANGINGDGTPEDAEAFSKEFLQTQHQYQQQTQQQVHQNYDPLLEQREQEINKLAMGILEISTMFKEMENLVIDQGTMLDRIDYNLTSTVQDLKSSDKELIKAQSYQKRTTKCKIIFFLVLCVFALLMLFMLRPSSSTKIIEKPGSSSSPQLQLDDIPSTGDKPANEVNHPDTPIEDGSKPIDVEDGSS</sequence>
<dbReference type="InterPro" id="IPR010989">
    <property type="entry name" value="SNARE"/>
</dbReference>
<dbReference type="KEGG" id="lel:PVL30_001088"/>
<organism evidence="13 14">
    <name type="scientific">Lodderomyces elongisporus (strain ATCC 11503 / CBS 2605 / JCM 1781 / NBRC 1676 / NRRL YB-4239)</name>
    <name type="common">Yeast</name>
    <name type="synonym">Saccharomyces elongisporus</name>
    <dbReference type="NCBI Taxonomy" id="379508"/>
    <lineage>
        <taxon>Eukaryota</taxon>
        <taxon>Fungi</taxon>
        <taxon>Dikarya</taxon>
        <taxon>Ascomycota</taxon>
        <taxon>Saccharomycotina</taxon>
        <taxon>Pichiomycetes</taxon>
        <taxon>Debaryomycetaceae</taxon>
        <taxon>Candida/Lodderomyces clade</taxon>
        <taxon>Lodderomyces</taxon>
    </lineage>
</organism>
<evidence type="ECO:0000256" key="9">
    <source>
        <dbReference type="ARBA" id="ARBA00023136"/>
    </source>
</evidence>
<dbReference type="Pfam" id="PF05739">
    <property type="entry name" value="SNARE"/>
    <property type="match status" value="1"/>
</dbReference>
<dbReference type="GO" id="GO:0005484">
    <property type="term" value="F:SNAP receptor activity"/>
    <property type="evidence" value="ECO:0007669"/>
    <property type="project" value="InterPro"/>
</dbReference>
<feature type="region of interest" description="Disordered" evidence="10">
    <location>
        <begin position="52"/>
        <end position="102"/>
    </location>
</feature>
<evidence type="ECO:0000256" key="4">
    <source>
        <dbReference type="ARBA" id="ARBA00022692"/>
    </source>
</evidence>
<gene>
    <name evidence="13" type="ORF">LELG_01123</name>
</gene>
<dbReference type="GO" id="GO:0006906">
    <property type="term" value="P:vesicle fusion"/>
    <property type="evidence" value="ECO:0007669"/>
    <property type="project" value="TreeGrafter"/>
</dbReference>
<feature type="region of interest" description="Disordered" evidence="10">
    <location>
        <begin position="394"/>
        <end position="443"/>
    </location>
</feature>
<dbReference type="GO" id="GO:0048278">
    <property type="term" value="P:vesicle docking"/>
    <property type="evidence" value="ECO:0007669"/>
    <property type="project" value="TreeGrafter"/>
</dbReference>
<dbReference type="CDD" id="cd15845">
    <property type="entry name" value="SNARE_syntaxin16"/>
    <property type="match status" value="1"/>
</dbReference>
<dbReference type="PANTHER" id="PTHR19957">
    <property type="entry name" value="SYNTAXIN"/>
    <property type="match status" value="1"/>
</dbReference>
<feature type="compositionally biased region" description="Polar residues" evidence="10">
    <location>
        <begin position="394"/>
        <end position="406"/>
    </location>
</feature>
<comment type="subcellular location">
    <subcellularLocation>
        <location evidence="1">Golgi apparatus membrane</location>
        <topology evidence="1">Single-pass type IV membrane protein</topology>
    </subcellularLocation>
</comment>
<protein>
    <recommendedName>
        <fullName evidence="12">t-SNARE coiled-coil homology domain-containing protein</fullName>
    </recommendedName>
</protein>
<feature type="domain" description="T-SNARE coiled-coil homology" evidence="12">
    <location>
        <begin position="295"/>
        <end position="357"/>
    </location>
</feature>
<dbReference type="SMART" id="SM00397">
    <property type="entry name" value="t_SNARE"/>
    <property type="match status" value="1"/>
</dbReference>
<dbReference type="AlphaFoldDB" id="A5DUT7"/>
<feature type="region of interest" description="Disordered" evidence="10">
    <location>
        <begin position="247"/>
        <end position="267"/>
    </location>
</feature>
<dbReference type="PANTHER" id="PTHR19957:SF83">
    <property type="entry name" value="SYNTAXIN-16"/>
    <property type="match status" value="1"/>
</dbReference>
<evidence type="ECO:0000256" key="11">
    <source>
        <dbReference type="SAM" id="Phobius"/>
    </source>
</evidence>
<dbReference type="OMA" id="YNVESMA"/>
<evidence type="ECO:0000313" key="13">
    <source>
        <dbReference type="EMBL" id="EDK42945.1"/>
    </source>
</evidence>
<keyword evidence="7" id="KW-0333">Golgi apparatus</keyword>
<dbReference type="Proteomes" id="UP000001996">
    <property type="component" value="Unassembled WGS sequence"/>
</dbReference>
<evidence type="ECO:0000256" key="7">
    <source>
        <dbReference type="ARBA" id="ARBA00023034"/>
    </source>
</evidence>
<keyword evidence="5" id="KW-0653">Protein transport</keyword>
<accession>A5DUT7</accession>
<dbReference type="GO" id="GO:0006886">
    <property type="term" value="P:intracellular protein transport"/>
    <property type="evidence" value="ECO:0007669"/>
    <property type="project" value="InterPro"/>
</dbReference>
<evidence type="ECO:0000256" key="5">
    <source>
        <dbReference type="ARBA" id="ARBA00022927"/>
    </source>
</evidence>
<evidence type="ECO:0000256" key="8">
    <source>
        <dbReference type="ARBA" id="ARBA00023054"/>
    </source>
</evidence>
<dbReference type="GeneID" id="5235933"/>
<dbReference type="SUPFAM" id="SSF47661">
    <property type="entry name" value="t-snare proteins"/>
    <property type="match status" value="1"/>
</dbReference>
<feature type="region of interest" description="Disordered" evidence="10">
    <location>
        <begin position="19"/>
        <end position="39"/>
    </location>
</feature>
<dbReference type="PROSITE" id="PS00914">
    <property type="entry name" value="SYNTAXIN"/>
    <property type="match status" value="1"/>
</dbReference>
<dbReference type="Gene3D" id="1.20.58.70">
    <property type="match status" value="1"/>
</dbReference>
<proteinExistence type="inferred from homology"/>